<gene>
    <name evidence="1" type="ORF">ENP55_05535</name>
</gene>
<reference evidence="1" key="1">
    <citation type="journal article" date="2020" name="mSystems">
        <title>Genome- and Community-Level Interaction Insights into Carbon Utilization and Element Cycling Functions of Hydrothermarchaeota in Hydrothermal Sediment.</title>
        <authorList>
            <person name="Zhou Z."/>
            <person name="Liu Y."/>
            <person name="Xu W."/>
            <person name="Pan J."/>
            <person name="Luo Z.H."/>
            <person name="Li M."/>
        </authorList>
    </citation>
    <scope>NUCLEOTIDE SEQUENCE [LARGE SCALE GENOMIC DNA]</scope>
    <source>
        <strain evidence="1">SpSt-23</strain>
    </source>
</reference>
<proteinExistence type="predicted"/>
<name>A0A7C2BLA4_9CREN</name>
<accession>A0A7C2BLA4</accession>
<dbReference type="EMBL" id="DSJT01000030">
    <property type="protein sequence ID" value="HEF87733.1"/>
    <property type="molecule type" value="Genomic_DNA"/>
</dbReference>
<comment type="caution">
    <text evidence="1">The sequence shown here is derived from an EMBL/GenBank/DDBJ whole genome shotgun (WGS) entry which is preliminary data.</text>
</comment>
<protein>
    <submittedName>
        <fullName evidence="1">Uncharacterized protein</fullName>
    </submittedName>
</protein>
<dbReference type="AlphaFoldDB" id="A0A7C2BLA4"/>
<sequence length="126" mass="14727">MKEVKLVIDIARSARVTLSRDDALRLLSVIKEVKGSTRDLSEAYRIVASFDEYYNYSRRRFEDYIFIPKDPRESLEGKTVIQKLRLLRNGGDFVEIVFDRRMELKTIIEALKTIGFEKVDVTSQSF</sequence>
<evidence type="ECO:0000313" key="1">
    <source>
        <dbReference type="EMBL" id="HEF87733.1"/>
    </source>
</evidence>
<organism evidence="1">
    <name type="scientific">Thermosphaera aggregans</name>
    <dbReference type="NCBI Taxonomy" id="54254"/>
    <lineage>
        <taxon>Archaea</taxon>
        <taxon>Thermoproteota</taxon>
        <taxon>Thermoprotei</taxon>
        <taxon>Desulfurococcales</taxon>
        <taxon>Desulfurococcaceae</taxon>
        <taxon>Thermosphaera</taxon>
    </lineage>
</organism>